<evidence type="ECO:0000256" key="4">
    <source>
        <dbReference type="ARBA" id="ARBA00018517"/>
    </source>
</evidence>
<dbReference type="SUPFAM" id="SSF53335">
    <property type="entry name" value="S-adenosyl-L-methionine-dependent methyltransferases"/>
    <property type="match status" value="1"/>
</dbReference>
<keyword evidence="12" id="KW-0539">Nucleus</keyword>
<comment type="similarity">
    <text evidence="13">Belongs to the methyltransferase superfamily. Trimethylguanosine synthase family.</text>
</comment>
<dbReference type="Pfam" id="PF09445">
    <property type="entry name" value="Methyltransf_15"/>
    <property type="match status" value="1"/>
</dbReference>
<evidence type="ECO:0000256" key="2">
    <source>
        <dbReference type="ARBA" id="ARBA00004496"/>
    </source>
</evidence>
<keyword evidence="24" id="KW-1185">Reference proteome</keyword>
<dbReference type="PANTHER" id="PTHR14741:SF32">
    <property type="entry name" value="TRIMETHYLGUANOSINE SYNTHASE"/>
    <property type="match status" value="1"/>
</dbReference>
<reference evidence="23" key="1">
    <citation type="submission" date="2022-02" db="EMBL/GenBank/DDBJ databases">
        <authorList>
            <person name="King R."/>
        </authorList>
    </citation>
    <scope>NUCLEOTIDE SEQUENCE</scope>
</reference>
<dbReference type="Gene3D" id="3.40.50.150">
    <property type="entry name" value="Vaccinia Virus protein VP39"/>
    <property type="match status" value="1"/>
</dbReference>
<evidence type="ECO:0000256" key="19">
    <source>
        <dbReference type="ARBA" id="ARBA00057179"/>
    </source>
</evidence>
<comment type="subcellular location">
    <subcellularLocation>
        <location evidence="2">Cytoplasm</location>
    </subcellularLocation>
    <subcellularLocation>
        <location evidence="1">Nucleus</location>
        <location evidence="1">Cajal body</location>
    </subcellularLocation>
    <subcellularLocation>
        <location evidence="3">Nucleus</location>
        <location evidence="3">Nucleolus</location>
    </subcellularLocation>
</comment>
<evidence type="ECO:0000256" key="13">
    <source>
        <dbReference type="ARBA" id="ARBA00025783"/>
    </source>
</evidence>
<keyword evidence="7" id="KW-0489">Methyltransferase</keyword>
<comment type="catalytic activity">
    <reaction evidence="15">
        <text>a 5'-end (N(7)-methyl 5'-triphosphoguanosine)-ribonucleoside in snoRNA + S-adenosyl-L-methionine = a 5'-end (N(2),N(7)-dimethyl 5'-triphosphoguanosine)-ribonucleoside in snoRNA + S-adenosyl-L-homocysteine + H(+)</text>
        <dbReference type="Rhea" id="RHEA:78475"/>
        <dbReference type="Rhea" id="RHEA-COMP:19086"/>
        <dbReference type="Rhea" id="RHEA-COMP:19088"/>
        <dbReference type="ChEBI" id="CHEBI:15378"/>
        <dbReference type="ChEBI" id="CHEBI:57856"/>
        <dbReference type="ChEBI" id="CHEBI:59789"/>
        <dbReference type="ChEBI" id="CHEBI:156461"/>
        <dbReference type="ChEBI" id="CHEBI:172880"/>
    </reaction>
    <physiologicalReaction direction="left-to-right" evidence="15">
        <dbReference type="Rhea" id="RHEA:78476"/>
    </physiologicalReaction>
</comment>
<sequence length="313" mass="36035">MISSQFRLKIKPKALKVKVLSKEQSNKRISNILIYSKLLNLKSKFQGLIYVIHLNYFLLIMGSDGILKNKHKRRREFKKYKRKELDPKILKTLPNEIQKDPSLLKYWHSRYRLFKKFDQGIKLDKESWYSVTPEVISRMIAKRCTCDLIIDGFCGAGGNTIQFALTCKKVIAIDIDPKKIELARNNAEVYGVSDRIEFIIGDYYALVPTLKADVVFLSPPWGGPSYSKKKKFNIDDIMQSYGGGKYLYELTRQITTNIAFFLPRNIEDNQCISLAGQGNLAEIESNYLNNILNSKTLYYGDLIKTDSISISNE</sequence>
<evidence type="ECO:0000256" key="10">
    <source>
        <dbReference type="ARBA" id="ARBA00023015"/>
    </source>
</evidence>
<evidence type="ECO:0000313" key="24">
    <source>
        <dbReference type="Proteomes" id="UP001154329"/>
    </source>
</evidence>
<evidence type="ECO:0000256" key="9">
    <source>
        <dbReference type="ARBA" id="ARBA00022691"/>
    </source>
</evidence>
<reference evidence="23" key="2">
    <citation type="submission" date="2022-10" db="EMBL/GenBank/DDBJ databases">
        <authorList>
            <consortium name="ENA_rothamsted_submissions"/>
            <consortium name="culmorum"/>
            <person name="King R."/>
        </authorList>
    </citation>
    <scope>NUCLEOTIDE SEQUENCE</scope>
</reference>
<evidence type="ECO:0000256" key="17">
    <source>
        <dbReference type="ARBA" id="ARBA00049075"/>
    </source>
</evidence>
<evidence type="ECO:0000256" key="7">
    <source>
        <dbReference type="ARBA" id="ARBA00022603"/>
    </source>
</evidence>
<evidence type="ECO:0000256" key="14">
    <source>
        <dbReference type="ARBA" id="ARBA00047418"/>
    </source>
</evidence>
<evidence type="ECO:0000256" key="16">
    <source>
        <dbReference type="ARBA" id="ARBA00048763"/>
    </source>
</evidence>
<dbReference type="InterPro" id="IPR019012">
    <property type="entry name" value="RNA_cap_Gua-N2-MeTrfase"/>
</dbReference>
<dbReference type="GO" id="GO:0005730">
    <property type="term" value="C:nucleolus"/>
    <property type="evidence" value="ECO:0007669"/>
    <property type="project" value="UniProtKB-SubCell"/>
</dbReference>
<dbReference type="FunFam" id="3.40.50.150:FF:000066">
    <property type="entry name" value="Trimethylguanosine synthase 1"/>
    <property type="match status" value="1"/>
</dbReference>
<dbReference type="GO" id="GO:0015030">
    <property type="term" value="C:Cajal body"/>
    <property type="evidence" value="ECO:0007669"/>
    <property type="project" value="UniProtKB-SubCell"/>
</dbReference>
<dbReference type="EMBL" id="OU899034">
    <property type="protein sequence ID" value="CAH1713420.1"/>
    <property type="molecule type" value="Genomic_DNA"/>
</dbReference>
<keyword evidence="6" id="KW-0597">Phosphoprotein</keyword>
<evidence type="ECO:0000313" key="23">
    <source>
        <dbReference type="EMBL" id="CAH1713420.1"/>
    </source>
</evidence>
<proteinExistence type="inferred from homology"/>
<evidence type="ECO:0000256" key="3">
    <source>
        <dbReference type="ARBA" id="ARBA00004604"/>
    </source>
</evidence>
<evidence type="ECO:0000256" key="22">
    <source>
        <dbReference type="ARBA" id="ARBA00081504"/>
    </source>
</evidence>
<evidence type="ECO:0000256" key="8">
    <source>
        <dbReference type="ARBA" id="ARBA00022679"/>
    </source>
</evidence>
<keyword evidence="9" id="KW-0949">S-adenosyl-L-methionine</keyword>
<evidence type="ECO:0000256" key="18">
    <source>
        <dbReference type="ARBA" id="ARBA00049790"/>
    </source>
</evidence>
<evidence type="ECO:0000256" key="5">
    <source>
        <dbReference type="ARBA" id="ARBA00022490"/>
    </source>
</evidence>
<dbReference type="InterPro" id="IPR029063">
    <property type="entry name" value="SAM-dependent_MTases_sf"/>
</dbReference>
<evidence type="ECO:0000256" key="1">
    <source>
        <dbReference type="ARBA" id="ARBA00004408"/>
    </source>
</evidence>
<dbReference type="GO" id="GO:0071164">
    <property type="term" value="F:RNA cap trimethylguanosine synthase activity"/>
    <property type="evidence" value="ECO:0007669"/>
    <property type="project" value="TreeGrafter"/>
</dbReference>
<dbReference type="AlphaFoldDB" id="A0A9P0NEG1"/>
<comment type="catalytic activity">
    <reaction evidence="14">
        <text>a 5'-end (N(2),N(7)-dimethyl 5'-triphosphoguanosine)-ribonucleoside in snoRNA + S-adenosyl-L-methionine = a 5'-end (N(2),N(2),N(7)-trimethyl 5'-triphosphoguanosine)-ribonucleoside in snoRNA + S-adenosyl-L-homocysteine + H(+)</text>
        <dbReference type="Rhea" id="RHEA:78507"/>
        <dbReference type="Rhea" id="RHEA-COMP:19088"/>
        <dbReference type="Rhea" id="RHEA-COMP:19090"/>
        <dbReference type="ChEBI" id="CHEBI:15378"/>
        <dbReference type="ChEBI" id="CHEBI:57856"/>
        <dbReference type="ChEBI" id="CHEBI:59789"/>
        <dbReference type="ChEBI" id="CHEBI:167623"/>
        <dbReference type="ChEBI" id="CHEBI:172880"/>
    </reaction>
    <physiologicalReaction direction="left-to-right" evidence="14">
        <dbReference type="Rhea" id="RHEA:78508"/>
    </physiologicalReaction>
</comment>
<keyword evidence="10" id="KW-0805">Transcription regulation</keyword>
<accession>A0A9P0NEG1</accession>
<evidence type="ECO:0000256" key="12">
    <source>
        <dbReference type="ARBA" id="ARBA00023242"/>
    </source>
</evidence>
<evidence type="ECO:0000256" key="11">
    <source>
        <dbReference type="ARBA" id="ARBA00023163"/>
    </source>
</evidence>
<protein>
    <recommendedName>
        <fullName evidence="4">Trimethylguanosine synthase</fullName>
    </recommendedName>
    <alternativeName>
        <fullName evidence="18">Cap-specific guanine-N(2) methyltransferase</fullName>
    </alternativeName>
    <alternativeName>
        <fullName evidence="21">Nuclear receptor coactivator 6-interacting protein</fullName>
    </alternativeName>
    <alternativeName>
        <fullName evidence="22">PRIP-interacting protein with methyltransferase motif</fullName>
    </alternativeName>
</protein>
<organism evidence="23 24">
    <name type="scientific">Aphis gossypii</name>
    <name type="common">Cotton aphid</name>
    <dbReference type="NCBI Taxonomy" id="80765"/>
    <lineage>
        <taxon>Eukaryota</taxon>
        <taxon>Metazoa</taxon>
        <taxon>Ecdysozoa</taxon>
        <taxon>Arthropoda</taxon>
        <taxon>Hexapoda</taxon>
        <taxon>Insecta</taxon>
        <taxon>Pterygota</taxon>
        <taxon>Neoptera</taxon>
        <taxon>Paraneoptera</taxon>
        <taxon>Hemiptera</taxon>
        <taxon>Sternorrhyncha</taxon>
        <taxon>Aphidomorpha</taxon>
        <taxon>Aphidoidea</taxon>
        <taxon>Aphididae</taxon>
        <taxon>Aphidini</taxon>
        <taxon>Aphis</taxon>
        <taxon>Aphis</taxon>
    </lineage>
</organism>
<dbReference type="Proteomes" id="UP001154329">
    <property type="component" value="Chromosome 1"/>
</dbReference>
<keyword evidence="11" id="KW-0804">Transcription</keyword>
<name>A0A9P0NEG1_APHGO</name>
<keyword evidence="5" id="KW-0963">Cytoplasm</keyword>
<comment type="catalytic activity">
    <reaction evidence="17">
        <text>a 5'-end (N(7)-methyl 5'-triphosphoguanosine)-ribonucleoside in snRNA + S-adenosyl-L-methionine = a 5'-end (N(2),N(7)-dimethyl 5'-triphosphoguanosine)-ribonucleoside in snRNA + S-adenosyl-L-homocysteine + H(+)</text>
        <dbReference type="Rhea" id="RHEA:78471"/>
        <dbReference type="Rhea" id="RHEA-COMP:19085"/>
        <dbReference type="Rhea" id="RHEA-COMP:19087"/>
        <dbReference type="ChEBI" id="CHEBI:15378"/>
        <dbReference type="ChEBI" id="CHEBI:57856"/>
        <dbReference type="ChEBI" id="CHEBI:59789"/>
        <dbReference type="ChEBI" id="CHEBI:156461"/>
        <dbReference type="ChEBI" id="CHEBI:172880"/>
    </reaction>
    <physiologicalReaction direction="left-to-right" evidence="17">
        <dbReference type="Rhea" id="RHEA:78472"/>
    </physiologicalReaction>
</comment>
<keyword evidence="8" id="KW-0808">Transferase</keyword>
<evidence type="ECO:0000256" key="6">
    <source>
        <dbReference type="ARBA" id="ARBA00022553"/>
    </source>
</evidence>
<dbReference type="PANTHER" id="PTHR14741">
    <property type="entry name" value="S-ADENOSYLMETHIONINE-DEPENDENT METHYLTRANSFERASE RELATED"/>
    <property type="match status" value="1"/>
</dbReference>
<evidence type="ECO:0000256" key="15">
    <source>
        <dbReference type="ARBA" id="ARBA00048740"/>
    </source>
</evidence>
<evidence type="ECO:0000256" key="20">
    <source>
        <dbReference type="ARBA" id="ARBA00064494"/>
    </source>
</evidence>
<dbReference type="CDD" id="cd02440">
    <property type="entry name" value="AdoMet_MTases"/>
    <property type="match status" value="1"/>
</dbReference>
<comment type="function">
    <text evidence="19">Catalyzes the 2 serial methylation steps for the conversion of the 7-monomethylguanosine (m(7)G) caps of snRNAs and snoRNAs to a 2,2,7-trimethylguanosine (m(2,2,7)G) cap structure. The enzyme is specific for guanine, and N7 methylation must precede N2 methylation. Hypermethylation of the m7G cap of U snRNAs leads to their concentration in nuclear foci, their colocalization with coilin and the formation of canonical Cajal bodies (CBs). Plays a role in transcriptional regulation.</text>
</comment>
<comment type="catalytic activity">
    <reaction evidence="16">
        <text>a 5'-end (N(2),N(7)-dimethyl 5'-triphosphoguanosine)-ribonucleoside in snRNA + S-adenosyl-L-methionine = a 5'-end (N(2),N(2),N(7)-trimethyl 5'-triphosphoguanosine)-ribonucleoside in snRNA + S-adenosyl-L-homocysteine + H(+)</text>
        <dbReference type="Rhea" id="RHEA:78479"/>
        <dbReference type="Rhea" id="RHEA-COMP:19087"/>
        <dbReference type="Rhea" id="RHEA-COMP:19089"/>
        <dbReference type="ChEBI" id="CHEBI:15378"/>
        <dbReference type="ChEBI" id="CHEBI:57856"/>
        <dbReference type="ChEBI" id="CHEBI:59789"/>
        <dbReference type="ChEBI" id="CHEBI:167623"/>
        <dbReference type="ChEBI" id="CHEBI:172880"/>
    </reaction>
    <physiologicalReaction direction="left-to-right" evidence="16">
        <dbReference type="Rhea" id="RHEA:78480"/>
    </physiologicalReaction>
</comment>
<comment type="subunit">
    <text evidence="20">May form homooligomers. Interacts with CREBBP/CBP, EED/WAIT1, EP300/P300, NCOA6/PRIP, PPARBP/PBP and SMN.</text>
</comment>
<evidence type="ECO:0000256" key="21">
    <source>
        <dbReference type="ARBA" id="ARBA00079339"/>
    </source>
</evidence>
<gene>
    <name evidence="23" type="ORF">APHIGO_LOCUS2384</name>
</gene>
<dbReference type="GO" id="GO:0005737">
    <property type="term" value="C:cytoplasm"/>
    <property type="evidence" value="ECO:0007669"/>
    <property type="project" value="UniProtKB-SubCell"/>
</dbReference>